<protein>
    <submittedName>
        <fullName evidence="1">Uncharacterized protein</fullName>
    </submittedName>
</protein>
<evidence type="ECO:0000313" key="1">
    <source>
        <dbReference type="EMBL" id="KAJ8676752.1"/>
    </source>
</evidence>
<reference evidence="1" key="1">
    <citation type="submission" date="2023-04" db="EMBL/GenBank/DDBJ databases">
        <title>A chromosome-level genome assembly of the parasitoid wasp Eretmocerus hayati.</title>
        <authorList>
            <person name="Zhong Y."/>
            <person name="Liu S."/>
            <person name="Liu Y."/>
        </authorList>
    </citation>
    <scope>NUCLEOTIDE SEQUENCE</scope>
    <source>
        <strain evidence="1">ZJU_SS_LIU_2023</strain>
    </source>
</reference>
<proteinExistence type="predicted"/>
<name>A0ACC2P2S8_9HYME</name>
<gene>
    <name evidence="1" type="ORF">QAD02_012539</name>
</gene>
<dbReference type="EMBL" id="CM056742">
    <property type="protein sequence ID" value="KAJ8676752.1"/>
    <property type="molecule type" value="Genomic_DNA"/>
</dbReference>
<comment type="caution">
    <text evidence="1">The sequence shown here is derived from an EMBL/GenBank/DDBJ whole genome shotgun (WGS) entry which is preliminary data.</text>
</comment>
<sequence length="147" mass="16152">MEPTGAIPRPGGGSALQRRWTGGQELAPLRHERESCSVKIVAANERHGRGGSCSPSPQQQQQQTPGREGRAEWSGKLQFFLSIIGYSVGLGNIWRFPYLCQQNGGGESGRALIQIPCGRPWFVHIVVRICSLAIGLHRAVRTCERSY</sequence>
<dbReference type="Proteomes" id="UP001239111">
    <property type="component" value="Chromosome 2"/>
</dbReference>
<keyword evidence="2" id="KW-1185">Reference proteome</keyword>
<organism evidence="1 2">
    <name type="scientific">Eretmocerus hayati</name>
    <dbReference type="NCBI Taxonomy" id="131215"/>
    <lineage>
        <taxon>Eukaryota</taxon>
        <taxon>Metazoa</taxon>
        <taxon>Ecdysozoa</taxon>
        <taxon>Arthropoda</taxon>
        <taxon>Hexapoda</taxon>
        <taxon>Insecta</taxon>
        <taxon>Pterygota</taxon>
        <taxon>Neoptera</taxon>
        <taxon>Endopterygota</taxon>
        <taxon>Hymenoptera</taxon>
        <taxon>Apocrita</taxon>
        <taxon>Proctotrupomorpha</taxon>
        <taxon>Chalcidoidea</taxon>
        <taxon>Aphelinidae</taxon>
        <taxon>Aphelininae</taxon>
        <taxon>Eretmocerus</taxon>
    </lineage>
</organism>
<accession>A0ACC2P2S8</accession>
<evidence type="ECO:0000313" key="2">
    <source>
        <dbReference type="Proteomes" id="UP001239111"/>
    </source>
</evidence>